<protein>
    <submittedName>
        <fullName evidence="1">Uncharacterized protein</fullName>
    </submittedName>
</protein>
<sequence>MPTISNPESSEYASIFIKDATYDKEKNTFKTSKAIFDSRKNLNLFYFILYFLKNDTP</sequence>
<evidence type="ECO:0000313" key="1">
    <source>
        <dbReference type="EMBL" id="MPN64062.1"/>
    </source>
</evidence>
<proteinExistence type="predicted"/>
<reference evidence="1" key="1">
    <citation type="submission" date="2019-08" db="EMBL/GenBank/DDBJ databases">
        <authorList>
            <person name="Kucharzyk K."/>
            <person name="Murdoch R.W."/>
            <person name="Higgins S."/>
            <person name="Loffler F."/>
        </authorList>
    </citation>
    <scope>NUCLEOTIDE SEQUENCE</scope>
</reference>
<gene>
    <name evidence="1" type="ORF">SDC9_211833</name>
</gene>
<name>A0A645JLC4_9ZZZZ</name>
<comment type="caution">
    <text evidence="1">The sequence shown here is derived from an EMBL/GenBank/DDBJ whole genome shotgun (WGS) entry which is preliminary data.</text>
</comment>
<accession>A0A645JLC4</accession>
<organism evidence="1">
    <name type="scientific">bioreactor metagenome</name>
    <dbReference type="NCBI Taxonomy" id="1076179"/>
    <lineage>
        <taxon>unclassified sequences</taxon>
        <taxon>metagenomes</taxon>
        <taxon>ecological metagenomes</taxon>
    </lineage>
</organism>
<dbReference type="AlphaFoldDB" id="A0A645JLC4"/>
<dbReference type="EMBL" id="VSSQ01144424">
    <property type="protein sequence ID" value="MPN64062.1"/>
    <property type="molecule type" value="Genomic_DNA"/>
</dbReference>